<sequence>MADNEREQRRVNHGDVTTDEAGLTDKEVEQLGVRSGRGDRPVAGAEANDDYVNSHVQRGSDGGSASDLLDPDEGPREVRDS</sequence>
<gene>
    <name evidence="2" type="ORF">GCM10008955_10150</name>
</gene>
<proteinExistence type="predicted"/>
<evidence type="ECO:0000313" key="2">
    <source>
        <dbReference type="EMBL" id="GGK18691.1"/>
    </source>
</evidence>
<comment type="caution">
    <text evidence="2">The sequence shown here is derived from an EMBL/GenBank/DDBJ whole genome shotgun (WGS) entry which is preliminary data.</text>
</comment>
<feature type="region of interest" description="Disordered" evidence="1">
    <location>
        <begin position="1"/>
        <end position="81"/>
    </location>
</feature>
<accession>A0ABQ2EPG5</accession>
<evidence type="ECO:0000313" key="3">
    <source>
        <dbReference type="Proteomes" id="UP000647587"/>
    </source>
</evidence>
<dbReference type="EMBL" id="BMPP01000003">
    <property type="protein sequence ID" value="GGK18691.1"/>
    <property type="molecule type" value="Genomic_DNA"/>
</dbReference>
<dbReference type="RefSeq" id="WP_189005158.1">
    <property type="nucleotide sequence ID" value="NZ_BMPP01000003.1"/>
</dbReference>
<name>A0ABQ2EPG5_9DEIO</name>
<evidence type="ECO:0000256" key="1">
    <source>
        <dbReference type="SAM" id="MobiDB-lite"/>
    </source>
</evidence>
<organism evidence="2 3">
    <name type="scientific">Deinococcus malanensis</name>
    <dbReference type="NCBI Taxonomy" id="1706855"/>
    <lineage>
        <taxon>Bacteria</taxon>
        <taxon>Thermotogati</taxon>
        <taxon>Deinococcota</taxon>
        <taxon>Deinococci</taxon>
        <taxon>Deinococcales</taxon>
        <taxon>Deinococcaceae</taxon>
        <taxon>Deinococcus</taxon>
    </lineage>
</organism>
<keyword evidence="3" id="KW-1185">Reference proteome</keyword>
<dbReference type="Proteomes" id="UP000647587">
    <property type="component" value="Unassembled WGS sequence"/>
</dbReference>
<feature type="compositionally biased region" description="Basic and acidic residues" evidence="1">
    <location>
        <begin position="1"/>
        <end position="13"/>
    </location>
</feature>
<protein>
    <submittedName>
        <fullName evidence="2">Uncharacterized protein</fullName>
    </submittedName>
</protein>
<reference evidence="3" key="1">
    <citation type="journal article" date="2019" name="Int. J. Syst. Evol. Microbiol.">
        <title>The Global Catalogue of Microorganisms (GCM) 10K type strain sequencing project: providing services to taxonomists for standard genome sequencing and annotation.</title>
        <authorList>
            <consortium name="The Broad Institute Genomics Platform"/>
            <consortium name="The Broad Institute Genome Sequencing Center for Infectious Disease"/>
            <person name="Wu L."/>
            <person name="Ma J."/>
        </authorList>
    </citation>
    <scope>NUCLEOTIDE SEQUENCE [LARGE SCALE GENOMIC DNA]</scope>
    <source>
        <strain evidence="3">JCM 30331</strain>
    </source>
</reference>